<evidence type="ECO:0000313" key="2">
    <source>
        <dbReference type="Proteomes" id="UP001642484"/>
    </source>
</evidence>
<dbReference type="Proteomes" id="UP001642484">
    <property type="component" value="Unassembled WGS sequence"/>
</dbReference>
<organism evidence="1 2">
    <name type="scientific">Durusdinium trenchii</name>
    <dbReference type="NCBI Taxonomy" id="1381693"/>
    <lineage>
        <taxon>Eukaryota</taxon>
        <taxon>Sar</taxon>
        <taxon>Alveolata</taxon>
        <taxon>Dinophyceae</taxon>
        <taxon>Suessiales</taxon>
        <taxon>Symbiodiniaceae</taxon>
        <taxon>Durusdinium</taxon>
    </lineage>
</organism>
<name>A0ABP0QME6_9DINO</name>
<gene>
    <name evidence="1" type="ORF">CCMP2556_LOCUS42959</name>
</gene>
<dbReference type="EMBL" id="CAXAMN010024695">
    <property type="protein sequence ID" value="CAK9089199.1"/>
    <property type="molecule type" value="Genomic_DNA"/>
</dbReference>
<reference evidence="1 2" key="1">
    <citation type="submission" date="2024-02" db="EMBL/GenBank/DDBJ databases">
        <authorList>
            <person name="Chen Y."/>
            <person name="Shah S."/>
            <person name="Dougan E. K."/>
            <person name="Thang M."/>
            <person name="Chan C."/>
        </authorList>
    </citation>
    <scope>NUCLEOTIDE SEQUENCE [LARGE SCALE GENOMIC DNA]</scope>
</reference>
<protein>
    <submittedName>
        <fullName evidence="1">Uncharacterized protein</fullName>
    </submittedName>
</protein>
<evidence type="ECO:0000313" key="1">
    <source>
        <dbReference type="EMBL" id="CAK9089199.1"/>
    </source>
</evidence>
<accession>A0ABP0QME6</accession>
<comment type="caution">
    <text evidence="1">The sequence shown here is derived from an EMBL/GenBank/DDBJ whole genome shotgun (WGS) entry which is preliminary data.</text>
</comment>
<proteinExistence type="predicted"/>
<keyword evidence="2" id="KW-1185">Reference proteome</keyword>
<sequence length="287" mass="31921">MSEVQEGAQLLAGKDFPTAIFTGIIEKSKLKGKVLGVLNTTPYDTWLETTAMDWSKDHPGSVAMKSLSIAECKTSGVVDYCEKDWKLNKHAMGSVRAYDPNPPKNDAEVDISKFEFKHVQCTVQPNGTGWSRYKIVLPASVRQLYANDVVYGPEWRELLSDFDRRFGTTASEAPIAPPPEPEPELPVTLWSGEPTTVDEILNQYYVEAKISGRTAGTTFFVVDAKRRTSGVLDQVSEHQTLKLFMVAHATVTIPDSEFILAHGSSRWIRGEKFMEMKRKGLGRACSS</sequence>